<reference evidence="2 3" key="1">
    <citation type="submission" date="2018-09" db="EMBL/GenBank/DDBJ databases">
        <title>Whole genome based analysis of evolution and adaptive divergence in Indian and Brazilian strains of Azospirillum brasilense.</title>
        <authorList>
            <person name="Singh C."/>
            <person name="Tripathi A.K."/>
        </authorList>
    </citation>
    <scope>NUCLEOTIDE SEQUENCE [LARGE SCALE GENOMIC DNA]</scope>
    <source>
        <strain evidence="2 3">MTCC4036</strain>
        <plasmid evidence="2 3">p2</plasmid>
    </source>
</reference>
<name>A0A4D8Q566_AZOBR</name>
<geneLocation type="plasmid" evidence="2">
    <name>p2</name>
</geneLocation>
<dbReference type="InterPro" id="IPR027373">
    <property type="entry name" value="RHH_dom"/>
</dbReference>
<feature type="domain" description="Ribbon-helix-helix" evidence="1">
    <location>
        <begin position="3"/>
        <end position="68"/>
    </location>
</feature>
<evidence type="ECO:0000313" key="2">
    <source>
        <dbReference type="EMBL" id="QCO05425.1"/>
    </source>
</evidence>
<dbReference type="EMBL" id="CP032332">
    <property type="protein sequence ID" value="QCO05425.1"/>
    <property type="molecule type" value="Genomic_DNA"/>
</dbReference>
<accession>A0A4D8Q566</accession>
<organism evidence="2 3">
    <name type="scientific">Azospirillum brasilense</name>
    <dbReference type="NCBI Taxonomy" id="192"/>
    <lineage>
        <taxon>Bacteria</taxon>
        <taxon>Pseudomonadati</taxon>
        <taxon>Pseudomonadota</taxon>
        <taxon>Alphaproteobacteria</taxon>
        <taxon>Rhodospirillales</taxon>
        <taxon>Azospirillaceae</taxon>
        <taxon>Azospirillum</taxon>
    </lineage>
</organism>
<sequence length="87" mass="9412">MLVQKNVVVNGRRTSMRLEPMMWESLGDICSRKGASLNEVVSFVETKVLSLDGACPNLASSVRAFVAEFYRTAATEEGHRLAGHGGA</sequence>
<dbReference type="Pfam" id="PF13467">
    <property type="entry name" value="RHH_4"/>
    <property type="match status" value="1"/>
</dbReference>
<keyword evidence="2" id="KW-0614">Plasmid</keyword>
<dbReference type="Gene3D" id="1.10.3990.20">
    <property type="entry name" value="protein bp1543"/>
    <property type="match status" value="1"/>
</dbReference>
<proteinExistence type="predicted"/>
<dbReference type="InterPro" id="IPR038268">
    <property type="entry name" value="RHH_sf"/>
</dbReference>
<evidence type="ECO:0000259" key="1">
    <source>
        <dbReference type="Pfam" id="PF13467"/>
    </source>
</evidence>
<dbReference type="Proteomes" id="UP000298596">
    <property type="component" value="Plasmid p2"/>
</dbReference>
<protein>
    <recommendedName>
        <fullName evidence="1">Ribbon-helix-helix domain-containing protein</fullName>
    </recommendedName>
</protein>
<evidence type="ECO:0000313" key="3">
    <source>
        <dbReference type="Proteomes" id="UP000298596"/>
    </source>
</evidence>
<gene>
    <name evidence="2" type="ORF">D3867_26110</name>
</gene>
<dbReference type="AlphaFoldDB" id="A0A4D8Q566"/>